<protein>
    <submittedName>
        <fullName evidence="5">FLYWCH zinc finger domain</fullName>
    </submittedName>
</protein>
<dbReference type="InterPro" id="IPR007588">
    <property type="entry name" value="Znf_FLYWCH"/>
</dbReference>
<keyword evidence="6" id="KW-1185">Reference proteome</keyword>
<dbReference type="Pfam" id="PF04500">
    <property type="entry name" value="FLYWCH"/>
    <property type="match status" value="4"/>
</dbReference>
<keyword evidence="2" id="KW-0863">Zinc-finger</keyword>
<feature type="domain" description="FLYWCH-type" evidence="4">
    <location>
        <begin position="1"/>
        <end position="49"/>
    </location>
</feature>
<evidence type="ECO:0000256" key="1">
    <source>
        <dbReference type="ARBA" id="ARBA00022723"/>
    </source>
</evidence>
<evidence type="ECO:0000313" key="5">
    <source>
        <dbReference type="EMBL" id="KAK9747324.1"/>
    </source>
</evidence>
<evidence type="ECO:0000256" key="3">
    <source>
        <dbReference type="ARBA" id="ARBA00022833"/>
    </source>
</evidence>
<feature type="domain" description="FLYWCH-type" evidence="4">
    <location>
        <begin position="83"/>
        <end position="136"/>
    </location>
</feature>
<organism evidence="5 6">
    <name type="scientific">Popillia japonica</name>
    <name type="common">Japanese beetle</name>
    <dbReference type="NCBI Taxonomy" id="7064"/>
    <lineage>
        <taxon>Eukaryota</taxon>
        <taxon>Metazoa</taxon>
        <taxon>Ecdysozoa</taxon>
        <taxon>Arthropoda</taxon>
        <taxon>Hexapoda</taxon>
        <taxon>Insecta</taxon>
        <taxon>Pterygota</taxon>
        <taxon>Neoptera</taxon>
        <taxon>Endopterygota</taxon>
        <taxon>Coleoptera</taxon>
        <taxon>Polyphaga</taxon>
        <taxon>Scarabaeiformia</taxon>
        <taxon>Scarabaeidae</taxon>
        <taxon>Rutelinae</taxon>
        <taxon>Popillia</taxon>
    </lineage>
</organism>
<dbReference type="Gene3D" id="2.20.25.240">
    <property type="match status" value="4"/>
</dbReference>
<dbReference type="Proteomes" id="UP001458880">
    <property type="component" value="Unassembled WGS sequence"/>
</dbReference>
<dbReference type="AlphaFoldDB" id="A0AAW1MNB7"/>
<gene>
    <name evidence="5" type="ORF">QE152_g5309</name>
</gene>
<proteinExistence type="predicted"/>
<feature type="domain" description="FLYWCH-type" evidence="4">
    <location>
        <begin position="261"/>
        <end position="314"/>
    </location>
</feature>
<sequence>MYNNYRYKIDKKYPKSTGWRCVHYEWNKCKARMSSDEVLATISENTHNHDKEKDIDWTQFLYSRNLNIKIRKSQTFYFIKGAKNPILVHKDHKYTVVTRRPDSTTWRCVGYEYHKCPARIKTHTNVAVLVNHIHNHPSVRTDLSKCHYKKILWTKQAFGSRITIGEICRFYFFAGSKKPILMYEGYEYRCEKGYSSSTYWKCTKYDAQKCKCRIKTCKDTALLISTSHNHAAVRRDLKQAIFTQVLKITVKRIFYFFPGSKHPMLVYEDYQYKVEKRYPLSTAWRCAAYEMHKCKCRIKTSKDEALFIYDHHNHAGIKRDLKQAVYRRIMSIKKKSV</sequence>
<keyword evidence="1" id="KW-0479">Metal-binding</keyword>
<name>A0AAW1MNB7_POPJA</name>
<evidence type="ECO:0000256" key="2">
    <source>
        <dbReference type="ARBA" id="ARBA00022771"/>
    </source>
</evidence>
<accession>A0AAW1MNB7</accession>
<dbReference type="GO" id="GO:0008270">
    <property type="term" value="F:zinc ion binding"/>
    <property type="evidence" value="ECO:0007669"/>
    <property type="project" value="UniProtKB-KW"/>
</dbReference>
<feature type="domain" description="FLYWCH-type" evidence="4">
    <location>
        <begin position="177"/>
        <end position="230"/>
    </location>
</feature>
<comment type="caution">
    <text evidence="5">The sequence shown here is derived from an EMBL/GenBank/DDBJ whole genome shotgun (WGS) entry which is preliminary data.</text>
</comment>
<reference evidence="5 6" key="1">
    <citation type="journal article" date="2024" name="BMC Genomics">
        <title>De novo assembly and annotation of Popillia japonica's genome with initial clues to its potential as an invasive pest.</title>
        <authorList>
            <person name="Cucini C."/>
            <person name="Boschi S."/>
            <person name="Funari R."/>
            <person name="Cardaioli E."/>
            <person name="Iannotti N."/>
            <person name="Marturano G."/>
            <person name="Paoli F."/>
            <person name="Bruttini M."/>
            <person name="Carapelli A."/>
            <person name="Frati F."/>
            <person name="Nardi F."/>
        </authorList>
    </citation>
    <scope>NUCLEOTIDE SEQUENCE [LARGE SCALE GENOMIC DNA]</scope>
    <source>
        <strain evidence="5">DMR45628</strain>
    </source>
</reference>
<keyword evidence="3" id="KW-0862">Zinc</keyword>
<evidence type="ECO:0000259" key="4">
    <source>
        <dbReference type="Pfam" id="PF04500"/>
    </source>
</evidence>
<dbReference type="EMBL" id="JASPKY010000031">
    <property type="protein sequence ID" value="KAK9747324.1"/>
    <property type="molecule type" value="Genomic_DNA"/>
</dbReference>
<evidence type="ECO:0000313" key="6">
    <source>
        <dbReference type="Proteomes" id="UP001458880"/>
    </source>
</evidence>